<dbReference type="InterPro" id="IPR001650">
    <property type="entry name" value="Helicase_C-like"/>
</dbReference>
<evidence type="ECO:0000256" key="2">
    <source>
        <dbReference type="ARBA" id="ARBA00022801"/>
    </source>
</evidence>
<dbReference type="InterPro" id="IPR014001">
    <property type="entry name" value="Helicase_ATP-bd"/>
</dbReference>
<sequence>MTDDSYTFSDLGLCQPMVDACKSLGWKYPMPIQIKTIPPAIEKKDICGTAETGSGKTGAYMLPIFHHMWENPHSFFALVFAPTRELATQIDHVTRDIGKDIKVRVCTIIGGVDEDSQVKALKAQPHVVVATPGRLARLIRNNPKVIPLNKVECLVFDEADNMLREPSFQTDIQLILSKLNSTHQTYLFSATMPEEIEQLAKQTMSDPVRLSLTSVNTVARTLTEHLVISETGKKEATLVALMNQYPDKQTIIFVGSCKTATIISTLLSNLNFRTIVYHGQLPQRERINAIDRFKNGDYRVLVATNVGSRGLDVPHVDLVINYELPEEHEEYIHRVGRAGRAERSGVAVTIITANEVVGYIRLENFLKKKIPKKDIPLEKIEEVTEKVELAKRVAVEKYKEMKKKQAQKKKEKARRE</sequence>
<evidence type="ECO:0000256" key="4">
    <source>
        <dbReference type="ARBA" id="ARBA00022840"/>
    </source>
</evidence>
<protein>
    <submittedName>
        <fullName evidence="10">DEAD/DEAH box helicase family protein</fullName>
    </submittedName>
</protein>
<reference evidence="10" key="1">
    <citation type="submission" date="2006-10" db="EMBL/GenBank/DDBJ databases">
        <authorList>
            <person name="Amadeo P."/>
            <person name="Zhao Q."/>
            <person name="Wortman J."/>
            <person name="Fraser-Liggett C."/>
            <person name="Carlton J."/>
        </authorList>
    </citation>
    <scope>NUCLEOTIDE SEQUENCE</scope>
    <source>
        <strain evidence="10">G3</strain>
    </source>
</reference>
<dbReference type="GO" id="GO:0003676">
    <property type="term" value="F:nucleic acid binding"/>
    <property type="evidence" value="ECO:0007669"/>
    <property type="project" value="InterPro"/>
</dbReference>
<dbReference type="AlphaFoldDB" id="A2EQ41"/>
<feature type="domain" description="Helicase ATP-binding" evidence="7">
    <location>
        <begin position="37"/>
        <end position="210"/>
    </location>
</feature>
<dbReference type="Gene3D" id="3.40.50.300">
    <property type="entry name" value="P-loop containing nucleotide triphosphate hydrolases"/>
    <property type="match status" value="2"/>
</dbReference>
<evidence type="ECO:0000259" key="7">
    <source>
        <dbReference type="PROSITE" id="PS51192"/>
    </source>
</evidence>
<dbReference type="InterPro" id="IPR050079">
    <property type="entry name" value="DEAD_box_RNA_helicase"/>
</dbReference>
<dbReference type="OMA" id="NECTDRS"/>
<dbReference type="GO" id="GO:0003724">
    <property type="term" value="F:RNA helicase activity"/>
    <property type="evidence" value="ECO:0007669"/>
    <property type="project" value="InterPro"/>
</dbReference>
<dbReference type="eggNOG" id="KOG0330">
    <property type="taxonomic scope" value="Eukaryota"/>
</dbReference>
<keyword evidence="11" id="KW-1185">Reference proteome</keyword>
<evidence type="ECO:0000259" key="8">
    <source>
        <dbReference type="PROSITE" id="PS51194"/>
    </source>
</evidence>
<dbReference type="STRING" id="5722.A2EQ41"/>
<dbReference type="GO" id="GO:0006364">
    <property type="term" value="P:rRNA processing"/>
    <property type="evidence" value="ECO:0000318"/>
    <property type="project" value="GO_Central"/>
</dbReference>
<dbReference type="SMR" id="A2EQ41"/>
<dbReference type="Proteomes" id="UP000001542">
    <property type="component" value="Unassembled WGS sequence"/>
</dbReference>
<dbReference type="RefSeq" id="XP_001317439.1">
    <property type="nucleotide sequence ID" value="XM_001317404.1"/>
</dbReference>
<gene>
    <name evidence="10" type="ORF">TVAG_473950</name>
</gene>
<dbReference type="KEGG" id="tva:4763069"/>
<dbReference type="GO" id="GO:0005524">
    <property type="term" value="F:ATP binding"/>
    <property type="evidence" value="ECO:0007669"/>
    <property type="project" value="UniProtKB-KW"/>
</dbReference>
<keyword evidence="1 6" id="KW-0547">Nucleotide-binding</keyword>
<dbReference type="PROSITE" id="PS51195">
    <property type="entry name" value="Q_MOTIF"/>
    <property type="match status" value="1"/>
</dbReference>
<dbReference type="PANTHER" id="PTHR47959">
    <property type="entry name" value="ATP-DEPENDENT RNA HELICASE RHLE-RELATED"/>
    <property type="match status" value="1"/>
</dbReference>
<feature type="domain" description="DEAD-box RNA helicase Q" evidence="9">
    <location>
        <begin position="6"/>
        <end position="34"/>
    </location>
</feature>
<dbReference type="PROSITE" id="PS51192">
    <property type="entry name" value="HELICASE_ATP_BIND_1"/>
    <property type="match status" value="1"/>
</dbReference>
<reference evidence="10" key="2">
    <citation type="journal article" date="2007" name="Science">
        <title>Draft genome sequence of the sexually transmitted pathogen Trichomonas vaginalis.</title>
        <authorList>
            <person name="Carlton J.M."/>
            <person name="Hirt R.P."/>
            <person name="Silva J.C."/>
            <person name="Delcher A.L."/>
            <person name="Schatz M."/>
            <person name="Zhao Q."/>
            <person name="Wortman J.R."/>
            <person name="Bidwell S.L."/>
            <person name="Alsmark U.C.M."/>
            <person name="Besteiro S."/>
            <person name="Sicheritz-Ponten T."/>
            <person name="Noel C.J."/>
            <person name="Dacks J.B."/>
            <person name="Foster P.G."/>
            <person name="Simillion C."/>
            <person name="Van de Peer Y."/>
            <person name="Miranda-Saavedra D."/>
            <person name="Barton G.J."/>
            <person name="Westrop G.D."/>
            <person name="Mueller S."/>
            <person name="Dessi D."/>
            <person name="Fiori P.L."/>
            <person name="Ren Q."/>
            <person name="Paulsen I."/>
            <person name="Zhang H."/>
            <person name="Bastida-Corcuera F.D."/>
            <person name="Simoes-Barbosa A."/>
            <person name="Brown M.T."/>
            <person name="Hayes R.D."/>
            <person name="Mukherjee M."/>
            <person name="Okumura C.Y."/>
            <person name="Schneider R."/>
            <person name="Smith A.J."/>
            <person name="Vanacova S."/>
            <person name="Villalvazo M."/>
            <person name="Haas B.J."/>
            <person name="Pertea M."/>
            <person name="Feldblyum T.V."/>
            <person name="Utterback T.R."/>
            <person name="Shu C.L."/>
            <person name="Osoegawa K."/>
            <person name="de Jong P.J."/>
            <person name="Hrdy I."/>
            <person name="Horvathova L."/>
            <person name="Zubacova Z."/>
            <person name="Dolezal P."/>
            <person name="Malik S.B."/>
            <person name="Logsdon J.M. Jr."/>
            <person name="Henze K."/>
            <person name="Gupta A."/>
            <person name="Wang C.C."/>
            <person name="Dunne R.L."/>
            <person name="Upcroft J.A."/>
            <person name="Upcroft P."/>
            <person name="White O."/>
            <person name="Salzberg S.L."/>
            <person name="Tang P."/>
            <person name="Chiu C.-H."/>
            <person name="Lee Y.-S."/>
            <person name="Embley T.M."/>
            <person name="Coombs G.H."/>
            <person name="Mottram J.C."/>
            <person name="Tachezy J."/>
            <person name="Fraser-Liggett C.M."/>
            <person name="Johnson P.J."/>
        </authorList>
    </citation>
    <scope>NUCLEOTIDE SEQUENCE [LARGE SCALE GENOMIC DNA]</scope>
    <source>
        <strain evidence="10">G3</strain>
    </source>
</reference>
<dbReference type="InParanoid" id="A2EQ41"/>
<evidence type="ECO:0000256" key="3">
    <source>
        <dbReference type="ARBA" id="ARBA00022806"/>
    </source>
</evidence>
<dbReference type="GO" id="GO:0005634">
    <property type="term" value="C:nucleus"/>
    <property type="evidence" value="ECO:0000318"/>
    <property type="project" value="GO_Central"/>
</dbReference>
<dbReference type="SMART" id="SM00490">
    <property type="entry name" value="HELICc"/>
    <property type="match status" value="1"/>
</dbReference>
<proteinExistence type="inferred from homology"/>
<dbReference type="PROSITE" id="PS00039">
    <property type="entry name" value="DEAD_ATP_HELICASE"/>
    <property type="match status" value="1"/>
</dbReference>
<dbReference type="PANTHER" id="PTHR47959:SF24">
    <property type="entry name" value="ATP-DEPENDENT RNA HELICASE"/>
    <property type="match status" value="1"/>
</dbReference>
<dbReference type="InterPro" id="IPR014014">
    <property type="entry name" value="RNA_helicase_DEAD_Q_motif"/>
</dbReference>
<name>A2EQ41_TRIV3</name>
<evidence type="ECO:0000256" key="6">
    <source>
        <dbReference type="RuleBase" id="RU000492"/>
    </source>
</evidence>
<evidence type="ECO:0000313" key="11">
    <source>
        <dbReference type="Proteomes" id="UP000001542"/>
    </source>
</evidence>
<dbReference type="InterPro" id="IPR027417">
    <property type="entry name" value="P-loop_NTPase"/>
</dbReference>
<dbReference type="CDD" id="cd18787">
    <property type="entry name" value="SF2_C_DEAD"/>
    <property type="match status" value="1"/>
</dbReference>
<feature type="domain" description="Helicase C-terminal" evidence="8">
    <location>
        <begin position="233"/>
        <end position="381"/>
    </location>
</feature>
<evidence type="ECO:0000256" key="1">
    <source>
        <dbReference type="ARBA" id="ARBA00022741"/>
    </source>
</evidence>
<dbReference type="EMBL" id="DS113454">
    <property type="protein sequence ID" value="EAY05216.1"/>
    <property type="molecule type" value="Genomic_DNA"/>
</dbReference>
<dbReference type="OrthoDB" id="10261904at2759"/>
<dbReference type="PROSITE" id="PS51194">
    <property type="entry name" value="HELICASE_CTER"/>
    <property type="match status" value="1"/>
</dbReference>
<dbReference type="InterPro" id="IPR000629">
    <property type="entry name" value="RNA-helicase_DEAD-box_CS"/>
</dbReference>
<dbReference type="FunCoup" id="A2EQ41">
    <property type="interactions" value="834"/>
</dbReference>
<dbReference type="SUPFAM" id="SSF52540">
    <property type="entry name" value="P-loop containing nucleoside triphosphate hydrolases"/>
    <property type="match status" value="1"/>
</dbReference>
<dbReference type="VEuPathDB" id="TrichDB:TVAGG3_0072640"/>
<evidence type="ECO:0000313" key="10">
    <source>
        <dbReference type="EMBL" id="EAY05216.1"/>
    </source>
</evidence>
<dbReference type="GO" id="GO:0016787">
    <property type="term" value="F:hydrolase activity"/>
    <property type="evidence" value="ECO:0007669"/>
    <property type="project" value="UniProtKB-KW"/>
</dbReference>
<feature type="short sequence motif" description="Q motif" evidence="5">
    <location>
        <begin position="6"/>
        <end position="34"/>
    </location>
</feature>
<keyword evidence="2 6" id="KW-0378">Hydrolase</keyword>
<organism evidence="10 11">
    <name type="scientific">Trichomonas vaginalis (strain ATCC PRA-98 / G3)</name>
    <dbReference type="NCBI Taxonomy" id="412133"/>
    <lineage>
        <taxon>Eukaryota</taxon>
        <taxon>Metamonada</taxon>
        <taxon>Parabasalia</taxon>
        <taxon>Trichomonadida</taxon>
        <taxon>Trichomonadidae</taxon>
        <taxon>Trichomonas</taxon>
    </lineage>
</organism>
<dbReference type="SMART" id="SM00487">
    <property type="entry name" value="DEXDc"/>
    <property type="match status" value="1"/>
</dbReference>
<accession>A2EQ41</accession>
<keyword evidence="3 6" id="KW-0347">Helicase</keyword>
<dbReference type="Pfam" id="PF00271">
    <property type="entry name" value="Helicase_C"/>
    <property type="match status" value="1"/>
</dbReference>
<evidence type="ECO:0000259" key="9">
    <source>
        <dbReference type="PROSITE" id="PS51195"/>
    </source>
</evidence>
<keyword evidence="4 6" id="KW-0067">ATP-binding</keyword>
<evidence type="ECO:0000256" key="5">
    <source>
        <dbReference type="PROSITE-ProRule" id="PRU00552"/>
    </source>
</evidence>
<dbReference type="Pfam" id="PF00270">
    <property type="entry name" value="DEAD"/>
    <property type="match status" value="1"/>
</dbReference>
<dbReference type="VEuPathDB" id="TrichDB:TVAG_473950"/>
<dbReference type="InterPro" id="IPR011545">
    <property type="entry name" value="DEAD/DEAH_box_helicase_dom"/>
</dbReference>
<comment type="similarity">
    <text evidence="6">Belongs to the DEAD box helicase family.</text>
</comment>